<dbReference type="SUPFAM" id="SSF52172">
    <property type="entry name" value="CheY-like"/>
    <property type="match status" value="1"/>
</dbReference>
<dbReference type="Gene3D" id="3.40.50.2300">
    <property type="match status" value="1"/>
</dbReference>
<dbReference type="Proteomes" id="UP000433359">
    <property type="component" value="Unassembled WGS sequence"/>
</dbReference>
<sequence>MKGRCRMLTGRLLILSKKEAECKEMTAYFEDSGYNVIWCTEYDEAGEILSRGKNKPDLLIFDVDIPKRREYETVEKIRMYSDMAILMLSQDDKLDSQLYAYSKKIDDYMVKPAPLPLIEAHVEAIIRRTVEKRNAVEAVGALSIDYEGRKIYLADRPLKVTAKEFDLLEYFIKHKGMILSRDKILDSVWGFDYIGGYRSVDTLVKKLRAKLTKEYPYIKTVYGVGYCFDI</sequence>
<evidence type="ECO:0000256" key="3">
    <source>
        <dbReference type="ARBA" id="ARBA00023125"/>
    </source>
</evidence>
<dbReference type="GO" id="GO:0000156">
    <property type="term" value="F:phosphorelay response regulator activity"/>
    <property type="evidence" value="ECO:0007669"/>
    <property type="project" value="TreeGrafter"/>
</dbReference>
<evidence type="ECO:0000256" key="6">
    <source>
        <dbReference type="PROSITE-ProRule" id="PRU00169"/>
    </source>
</evidence>
<evidence type="ECO:0000313" key="10">
    <source>
        <dbReference type="EMBL" id="MSU83238.1"/>
    </source>
</evidence>
<protein>
    <recommendedName>
        <fullName evidence="1">Stage 0 sporulation protein A homolog</fullName>
    </recommendedName>
</protein>
<dbReference type="InterPro" id="IPR001789">
    <property type="entry name" value="Sig_transdc_resp-reg_receiver"/>
</dbReference>
<evidence type="ECO:0000256" key="2">
    <source>
        <dbReference type="ARBA" id="ARBA00023015"/>
    </source>
</evidence>
<feature type="domain" description="Response regulatory" evidence="8">
    <location>
        <begin position="11"/>
        <end position="126"/>
    </location>
</feature>
<dbReference type="InterPro" id="IPR016032">
    <property type="entry name" value="Sig_transdc_resp-reg_C-effctor"/>
</dbReference>
<accession>A0A6N7YJL7</accession>
<feature type="domain" description="OmpR/PhoB-type" evidence="9">
    <location>
        <begin position="134"/>
        <end position="230"/>
    </location>
</feature>
<dbReference type="PANTHER" id="PTHR48111:SF73">
    <property type="entry name" value="ALKALINE PHOSPHATASE SYNTHESIS TRANSCRIPTIONAL REGULATORY PROTEIN PHOP"/>
    <property type="match status" value="1"/>
</dbReference>
<dbReference type="InterPro" id="IPR039420">
    <property type="entry name" value="WalR-like"/>
</dbReference>
<dbReference type="SUPFAM" id="SSF46894">
    <property type="entry name" value="C-terminal effector domain of the bipartite response regulators"/>
    <property type="match status" value="1"/>
</dbReference>
<dbReference type="InterPro" id="IPR001867">
    <property type="entry name" value="OmpR/PhoB-type_DNA-bd"/>
</dbReference>
<evidence type="ECO:0000313" key="11">
    <source>
        <dbReference type="Proteomes" id="UP000433359"/>
    </source>
</evidence>
<keyword evidence="3 7" id="KW-0238">DNA-binding</keyword>
<dbReference type="CDD" id="cd00156">
    <property type="entry name" value="REC"/>
    <property type="match status" value="1"/>
</dbReference>
<evidence type="ECO:0000256" key="5">
    <source>
        <dbReference type="ARBA" id="ARBA00024867"/>
    </source>
</evidence>
<dbReference type="Pfam" id="PF00486">
    <property type="entry name" value="Trans_reg_C"/>
    <property type="match status" value="1"/>
</dbReference>
<name>A0A6N7YJL7_9FIRM</name>
<dbReference type="GO" id="GO:0000976">
    <property type="term" value="F:transcription cis-regulatory region binding"/>
    <property type="evidence" value="ECO:0007669"/>
    <property type="project" value="TreeGrafter"/>
</dbReference>
<keyword evidence="2" id="KW-0805">Transcription regulation</keyword>
<dbReference type="GO" id="GO:0032993">
    <property type="term" value="C:protein-DNA complex"/>
    <property type="evidence" value="ECO:0007669"/>
    <property type="project" value="TreeGrafter"/>
</dbReference>
<evidence type="ECO:0000256" key="4">
    <source>
        <dbReference type="ARBA" id="ARBA00023163"/>
    </source>
</evidence>
<dbReference type="Pfam" id="PF00072">
    <property type="entry name" value="Response_reg"/>
    <property type="match status" value="1"/>
</dbReference>
<dbReference type="InterPro" id="IPR011006">
    <property type="entry name" value="CheY-like_superfamily"/>
</dbReference>
<dbReference type="CDD" id="cd00383">
    <property type="entry name" value="trans_reg_C"/>
    <property type="match status" value="1"/>
</dbReference>
<evidence type="ECO:0000259" key="8">
    <source>
        <dbReference type="PROSITE" id="PS50110"/>
    </source>
</evidence>
<keyword evidence="4" id="KW-0804">Transcription</keyword>
<dbReference type="GO" id="GO:0005829">
    <property type="term" value="C:cytosol"/>
    <property type="evidence" value="ECO:0007669"/>
    <property type="project" value="TreeGrafter"/>
</dbReference>
<proteinExistence type="predicted"/>
<dbReference type="EMBL" id="VULP01000036">
    <property type="protein sequence ID" value="MSU83238.1"/>
    <property type="molecule type" value="Genomic_DNA"/>
</dbReference>
<comment type="function">
    <text evidence="5">May play the central regulatory role in sporulation. It may be an element of the effector pathway responsible for the activation of sporulation genes in response to nutritional stress. Spo0A may act in concert with spo0H (a sigma factor) to control the expression of some genes that are critical to the sporulation process.</text>
</comment>
<evidence type="ECO:0000259" key="9">
    <source>
        <dbReference type="PROSITE" id="PS51755"/>
    </source>
</evidence>
<evidence type="ECO:0000256" key="1">
    <source>
        <dbReference type="ARBA" id="ARBA00018672"/>
    </source>
</evidence>
<dbReference type="Gene3D" id="1.10.10.10">
    <property type="entry name" value="Winged helix-like DNA-binding domain superfamily/Winged helix DNA-binding domain"/>
    <property type="match status" value="1"/>
</dbReference>
<organism evidence="10 11">
    <name type="scientific">Anaerobutyricum soehngenii</name>
    <dbReference type="NCBI Taxonomy" id="105843"/>
    <lineage>
        <taxon>Bacteria</taxon>
        <taxon>Bacillati</taxon>
        <taxon>Bacillota</taxon>
        <taxon>Clostridia</taxon>
        <taxon>Lachnospirales</taxon>
        <taxon>Lachnospiraceae</taxon>
        <taxon>Anaerobutyricum</taxon>
    </lineage>
</organism>
<evidence type="ECO:0000256" key="7">
    <source>
        <dbReference type="PROSITE-ProRule" id="PRU01091"/>
    </source>
</evidence>
<dbReference type="GO" id="GO:0006355">
    <property type="term" value="P:regulation of DNA-templated transcription"/>
    <property type="evidence" value="ECO:0007669"/>
    <property type="project" value="InterPro"/>
</dbReference>
<reference evidence="10 11" key="1">
    <citation type="submission" date="2019-08" db="EMBL/GenBank/DDBJ databases">
        <title>In-depth cultivation of the pig gut microbiome towards novel bacterial diversity and tailored functional studies.</title>
        <authorList>
            <person name="Wylensek D."/>
            <person name="Hitch T.C.A."/>
            <person name="Clavel T."/>
        </authorList>
    </citation>
    <scope>NUCLEOTIDE SEQUENCE [LARGE SCALE GENOMIC DNA]</scope>
    <source>
        <strain evidence="10 11">BSM-383-APC-4H</strain>
    </source>
</reference>
<dbReference type="PROSITE" id="PS51755">
    <property type="entry name" value="OMPR_PHOB"/>
    <property type="match status" value="1"/>
</dbReference>
<dbReference type="SMART" id="SM00862">
    <property type="entry name" value="Trans_reg_C"/>
    <property type="match status" value="1"/>
</dbReference>
<dbReference type="AlphaFoldDB" id="A0A6N7YJL7"/>
<gene>
    <name evidence="10" type="ORF">FYJ25_13120</name>
</gene>
<dbReference type="SMART" id="SM00448">
    <property type="entry name" value="REC"/>
    <property type="match status" value="1"/>
</dbReference>
<dbReference type="InterPro" id="IPR036388">
    <property type="entry name" value="WH-like_DNA-bd_sf"/>
</dbReference>
<keyword evidence="6" id="KW-0597">Phosphoprotein</keyword>
<feature type="DNA-binding region" description="OmpR/PhoB-type" evidence="7">
    <location>
        <begin position="134"/>
        <end position="230"/>
    </location>
</feature>
<feature type="modified residue" description="4-aspartylphosphate" evidence="6">
    <location>
        <position position="62"/>
    </location>
</feature>
<comment type="caution">
    <text evidence="10">The sequence shown here is derived from an EMBL/GenBank/DDBJ whole genome shotgun (WGS) entry which is preliminary data.</text>
</comment>
<dbReference type="PANTHER" id="PTHR48111">
    <property type="entry name" value="REGULATOR OF RPOS"/>
    <property type="match status" value="1"/>
</dbReference>
<dbReference type="PROSITE" id="PS50110">
    <property type="entry name" value="RESPONSE_REGULATORY"/>
    <property type="match status" value="1"/>
</dbReference>